<sequence length="209" mass="23682">MKRMFVVLTVILLSGCGTNSSIVSSWRDPQITISSENFKKVLVVALIKNEATRRVIENRIASSNPIFHASYPFLNQISNELTDDQKLKILNDENFDGVVTMRLVSKEKQTEYVPGIDNSFYYGGYNGLLYGGPFGGWYGMYANDFYTPGYYVENTYYIVETNVFSLKEKKLIWTATTKSSDVSDIGATVDDIMRTIVYEMKKDGTLSKK</sequence>
<protein>
    <recommendedName>
        <fullName evidence="3">DUF4136 domain-containing protein</fullName>
    </recommendedName>
</protein>
<organism evidence="1 2">
    <name type="scientific">Flavobacterium branchiarum</name>
    <dbReference type="NCBI Taxonomy" id="1114870"/>
    <lineage>
        <taxon>Bacteria</taxon>
        <taxon>Pseudomonadati</taxon>
        <taxon>Bacteroidota</taxon>
        <taxon>Flavobacteriia</taxon>
        <taxon>Flavobacteriales</taxon>
        <taxon>Flavobacteriaceae</taxon>
        <taxon>Flavobacterium</taxon>
    </lineage>
</organism>
<evidence type="ECO:0000313" key="2">
    <source>
        <dbReference type="Proteomes" id="UP001589589"/>
    </source>
</evidence>
<keyword evidence="2" id="KW-1185">Reference proteome</keyword>
<reference evidence="1 2" key="1">
    <citation type="submission" date="2024-09" db="EMBL/GenBank/DDBJ databases">
        <authorList>
            <person name="Sun Q."/>
            <person name="Mori K."/>
        </authorList>
    </citation>
    <scope>NUCLEOTIDE SEQUENCE [LARGE SCALE GENOMIC DNA]</scope>
    <source>
        <strain evidence="1 2">CECT 7908</strain>
    </source>
</reference>
<evidence type="ECO:0008006" key="3">
    <source>
        <dbReference type="Google" id="ProtNLM"/>
    </source>
</evidence>
<evidence type="ECO:0000313" key="1">
    <source>
        <dbReference type="EMBL" id="MFB9062784.1"/>
    </source>
</evidence>
<gene>
    <name evidence="1" type="ORF">ACFFUQ_02045</name>
</gene>
<accession>A0ABV5FGW3</accession>
<dbReference type="Gene3D" id="3.30.160.670">
    <property type="match status" value="1"/>
</dbReference>
<proteinExistence type="predicted"/>
<dbReference type="RefSeq" id="WP_290265223.1">
    <property type="nucleotide sequence ID" value="NZ_JAUFQQ010000003.1"/>
</dbReference>
<dbReference type="EMBL" id="JBHMEX010000007">
    <property type="protein sequence ID" value="MFB9062784.1"/>
    <property type="molecule type" value="Genomic_DNA"/>
</dbReference>
<comment type="caution">
    <text evidence="1">The sequence shown here is derived from an EMBL/GenBank/DDBJ whole genome shotgun (WGS) entry which is preliminary data.</text>
</comment>
<dbReference type="PROSITE" id="PS51257">
    <property type="entry name" value="PROKAR_LIPOPROTEIN"/>
    <property type="match status" value="1"/>
</dbReference>
<name>A0ABV5FGW3_9FLAO</name>
<dbReference type="Proteomes" id="UP001589589">
    <property type="component" value="Unassembled WGS sequence"/>
</dbReference>